<dbReference type="Proteomes" id="UP001610334">
    <property type="component" value="Unassembled WGS sequence"/>
</dbReference>
<sequence length="122" mass="13694">MTPLAAAGIIALIVAAWLLKRAFLPRPVLALIIVTSEIITFSISFASRARSIRPKFATDGCLTSCTICVGALGGCSLFNCASWYVTLNLEWDIHRMPRRRIRAEKEGRLFSEDEVKYFDERK</sequence>
<gene>
    <name evidence="2" type="ORF">BJX63DRAFT_387626</name>
</gene>
<keyword evidence="1" id="KW-0472">Membrane</keyword>
<name>A0ABR4HM37_9EURO</name>
<evidence type="ECO:0000313" key="3">
    <source>
        <dbReference type="Proteomes" id="UP001610334"/>
    </source>
</evidence>
<keyword evidence="1" id="KW-1133">Transmembrane helix</keyword>
<organism evidence="2 3">
    <name type="scientific">Aspergillus granulosus</name>
    <dbReference type="NCBI Taxonomy" id="176169"/>
    <lineage>
        <taxon>Eukaryota</taxon>
        <taxon>Fungi</taxon>
        <taxon>Dikarya</taxon>
        <taxon>Ascomycota</taxon>
        <taxon>Pezizomycotina</taxon>
        <taxon>Eurotiomycetes</taxon>
        <taxon>Eurotiomycetidae</taxon>
        <taxon>Eurotiales</taxon>
        <taxon>Aspergillaceae</taxon>
        <taxon>Aspergillus</taxon>
        <taxon>Aspergillus subgen. Nidulantes</taxon>
    </lineage>
</organism>
<accession>A0ABR4HM37</accession>
<evidence type="ECO:0000256" key="1">
    <source>
        <dbReference type="SAM" id="Phobius"/>
    </source>
</evidence>
<comment type="caution">
    <text evidence="2">The sequence shown here is derived from an EMBL/GenBank/DDBJ whole genome shotgun (WGS) entry which is preliminary data.</text>
</comment>
<proteinExistence type="predicted"/>
<feature type="transmembrane region" description="Helical" evidence="1">
    <location>
        <begin position="28"/>
        <end position="46"/>
    </location>
</feature>
<dbReference type="EMBL" id="JBFXLT010000022">
    <property type="protein sequence ID" value="KAL2816541.1"/>
    <property type="molecule type" value="Genomic_DNA"/>
</dbReference>
<keyword evidence="1" id="KW-0812">Transmembrane</keyword>
<keyword evidence="3" id="KW-1185">Reference proteome</keyword>
<reference evidence="2 3" key="1">
    <citation type="submission" date="2024-07" db="EMBL/GenBank/DDBJ databases">
        <title>Section-level genome sequencing and comparative genomics of Aspergillus sections Usti and Cavernicolus.</title>
        <authorList>
            <consortium name="Lawrence Berkeley National Laboratory"/>
            <person name="Nybo J.L."/>
            <person name="Vesth T.C."/>
            <person name="Theobald S."/>
            <person name="Frisvad J.C."/>
            <person name="Larsen T.O."/>
            <person name="Kjaerboelling I."/>
            <person name="Rothschild-Mancinelli K."/>
            <person name="Lyhne E.K."/>
            <person name="Kogle M.E."/>
            <person name="Barry K."/>
            <person name="Clum A."/>
            <person name="Na H."/>
            <person name="Ledsgaard L."/>
            <person name="Lin J."/>
            <person name="Lipzen A."/>
            <person name="Kuo A."/>
            <person name="Riley R."/>
            <person name="Mondo S."/>
            <person name="Labutti K."/>
            <person name="Haridas S."/>
            <person name="Pangalinan J."/>
            <person name="Salamov A.A."/>
            <person name="Simmons B.A."/>
            <person name="Magnuson J.K."/>
            <person name="Chen J."/>
            <person name="Drula E."/>
            <person name="Henrissat B."/>
            <person name="Wiebenga A."/>
            <person name="Lubbers R.J."/>
            <person name="Gomes A.C."/>
            <person name="Makela M.R."/>
            <person name="Stajich J."/>
            <person name="Grigoriev I.V."/>
            <person name="Mortensen U.H."/>
            <person name="De Vries R.P."/>
            <person name="Baker S.E."/>
            <person name="Andersen M.R."/>
        </authorList>
    </citation>
    <scope>NUCLEOTIDE SEQUENCE [LARGE SCALE GENOMIC DNA]</scope>
    <source>
        <strain evidence="2 3">CBS 588.65</strain>
    </source>
</reference>
<evidence type="ECO:0000313" key="2">
    <source>
        <dbReference type="EMBL" id="KAL2816541.1"/>
    </source>
</evidence>
<protein>
    <submittedName>
        <fullName evidence="2">Uncharacterized protein</fullName>
    </submittedName>
</protein>